<organism evidence="3 4">
    <name type="scientific">Colletotrichum musicola</name>
    <dbReference type="NCBI Taxonomy" id="2175873"/>
    <lineage>
        <taxon>Eukaryota</taxon>
        <taxon>Fungi</taxon>
        <taxon>Dikarya</taxon>
        <taxon>Ascomycota</taxon>
        <taxon>Pezizomycotina</taxon>
        <taxon>Sordariomycetes</taxon>
        <taxon>Hypocreomycetidae</taxon>
        <taxon>Glomerellales</taxon>
        <taxon>Glomerellaceae</taxon>
        <taxon>Colletotrichum</taxon>
        <taxon>Colletotrichum orchidearum species complex</taxon>
    </lineage>
</organism>
<dbReference type="EMBL" id="WIGM01000223">
    <property type="protein sequence ID" value="KAF6833128.1"/>
    <property type="molecule type" value="Genomic_DNA"/>
</dbReference>
<dbReference type="OrthoDB" id="5376804at2759"/>
<evidence type="ECO:0000313" key="4">
    <source>
        <dbReference type="Proteomes" id="UP000639643"/>
    </source>
</evidence>
<keyword evidence="2" id="KW-0812">Transmembrane</keyword>
<feature type="transmembrane region" description="Helical" evidence="2">
    <location>
        <begin position="44"/>
        <end position="68"/>
    </location>
</feature>
<keyword evidence="2" id="KW-1133">Transmembrane helix</keyword>
<accession>A0A8H6KKV1</accession>
<protein>
    <submittedName>
        <fullName evidence="3">Uncharacterized protein</fullName>
    </submittedName>
</protein>
<feature type="transmembrane region" description="Helical" evidence="2">
    <location>
        <begin position="80"/>
        <end position="105"/>
    </location>
</feature>
<dbReference type="Proteomes" id="UP000639643">
    <property type="component" value="Unassembled WGS sequence"/>
</dbReference>
<gene>
    <name evidence="3" type="ORF">CMUS01_06679</name>
</gene>
<proteinExistence type="predicted"/>
<dbReference type="InterPro" id="IPR021514">
    <property type="entry name" value="DUF3176"/>
</dbReference>
<dbReference type="PANTHER" id="PTHR35394">
    <property type="entry name" value="DUF3176 DOMAIN-CONTAINING PROTEIN"/>
    <property type="match status" value="1"/>
</dbReference>
<feature type="region of interest" description="Disordered" evidence="1">
    <location>
        <begin position="1"/>
        <end position="23"/>
    </location>
</feature>
<evidence type="ECO:0000256" key="1">
    <source>
        <dbReference type="SAM" id="MobiDB-lite"/>
    </source>
</evidence>
<comment type="caution">
    <text evidence="3">The sequence shown here is derived from an EMBL/GenBank/DDBJ whole genome shotgun (WGS) entry which is preliminary data.</text>
</comment>
<feature type="transmembrane region" description="Helical" evidence="2">
    <location>
        <begin position="350"/>
        <end position="371"/>
    </location>
</feature>
<keyword evidence="2" id="KW-0472">Membrane</keyword>
<reference evidence="3" key="1">
    <citation type="journal article" date="2020" name="Phytopathology">
        <title>Genome Sequence Resources of Colletotrichum truncatum, C. plurivorum, C. musicola, and C. sojae: Four Species Pathogenic to Soybean (Glycine max).</title>
        <authorList>
            <person name="Rogerio F."/>
            <person name="Boufleur T.R."/>
            <person name="Ciampi-Guillardi M."/>
            <person name="Sukno S.A."/>
            <person name="Thon M.R."/>
            <person name="Massola Junior N.S."/>
            <person name="Baroncelli R."/>
        </authorList>
    </citation>
    <scope>NUCLEOTIDE SEQUENCE</scope>
    <source>
        <strain evidence="3">LFN0074</strain>
    </source>
</reference>
<evidence type="ECO:0000256" key="2">
    <source>
        <dbReference type="SAM" id="Phobius"/>
    </source>
</evidence>
<dbReference type="Pfam" id="PF11374">
    <property type="entry name" value="DUF3176"/>
    <property type="match status" value="1"/>
</dbReference>
<dbReference type="PANTHER" id="PTHR35394:SF5">
    <property type="entry name" value="DUF3176 DOMAIN-CONTAINING PROTEIN"/>
    <property type="match status" value="1"/>
</dbReference>
<sequence>MAESRWSLKSHGYEPAQGDDVEKESTAAKVDGFKRYGLLSTAEWLYEIATSLFSLVLLAGIIAIFKYVDGKPLSAWPDYISLNAVIAIMTTACSAAIMHGVSEFISQLKWLHFKRGPQRLENFTKFDEASRGVWGSLKFLASVKWNLATVGAFITISRLAFAPLTQQVVKISDNQILRSDSQVTFGYAHTYMTDTVSRDSPLGSDMQSAIIRGLYNMTSPAIFSCPSECTWNGSYVDFGVRNPWNEGPSYILTNESRAHGIPALMISSSDLGAVLKLFGSNLFVSNSLSEDGGIPNVGLSAVLGGDVDIGRRFESVAASMTDYLRVGPNKQTALGVRIDREPFISIRWHYLAGPIAIELAALLFAGITIFANRRSSRAPLWKSSALAVLECTHAEETGLIQAKVKDIKTIETNAKNAL</sequence>
<keyword evidence="4" id="KW-1185">Reference proteome</keyword>
<dbReference type="AlphaFoldDB" id="A0A8H6KKV1"/>
<evidence type="ECO:0000313" key="3">
    <source>
        <dbReference type="EMBL" id="KAF6833128.1"/>
    </source>
</evidence>
<name>A0A8H6KKV1_9PEZI</name>